<sequence length="237" mass="26076">MASPPPQSFSGVQAEADAELFDVFDVKEMPQGTQPRSVCHRDGLWHRAVYALLLNKKNELLIQKRSAQKKVSPGKWDLSAAEHLQPGETYLHAAARGLQEELGVSLSLSQGSAPATTNSEGSSESSHPSVQGEVHNSCAQQSAATSSIPALCARLKGPLAPRHPRQLDIPEISIKDYEFVETYSLEGYEGPIMYNSEEVSAVVWITISEVAQRMRETPDDFTPWFLHEAYTLGWLNS</sequence>
<dbReference type="GO" id="GO:0009240">
    <property type="term" value="P:isopentenyl diphosphate biosynthetic process"/>
    <property type="evidence" value="ECO:0007669"/>
    <property type="project" value="TreeGrafter"/>
</dbReference>
<evidence type="ECO:0000256" key="1">
    <source>
        <dbReference type="SAM" id="MobiDB-lite"/>
    </source>
</evidence>
<feature type="compositionally biased region" description="Low complexity" evidence="1">
    <location>
        <begin position="119"/>
        <end position="129"/>
    </location>
</feature>
<dbReference type="GO" id="GO:0004452">
    <property type="term" value="F:isopentenyl-diphosphate delta-isomerase activity"/>
    <property type="evidence" value="ECO:0007669"/>
    <property type="project" value="TreeGrafter"/>
</dbReference>
<dbReference type="PROSITE" id="PS51462">
    <property type="entry name" value="NUDIX"/>
    <property type="match status" value="1"/>
</dbReference>
<dbReference type="PANTHER" id="PTHR10885">
    <property type="entry name" value="ISOPENTENYL-DIPHOSPHATE DELTA-ISOMERASE"/>
    <property type="match status" value="1"/>
</dbReference>
<gene>
    <name evidence="3" type="ORF">DTER00134_LOCUS22213</name>
</gene>
<dbReference type="InterPro" id="IPR015797">
    <property type="entry name" value="NUDIX_hydrolase-like_dom_sf"/>
</dbReference>
<protein>
    <recommendedName>
        <fullName evidence="2">Nudix hydrolase domain-containing protein</fullName>
    </recommendedName>
</protein>
<evidence type="ECO:0000259" key="2">
    <source>
        <dbReference type="PROSITE" id="PS51462"/>
    </source>
</evidence>
<dbReference type="CDD" id="cd04692">
    <property type="entry name" value="NUDIX_Hydrolase"/>
    <property type="match status" value="1"/>
</dbReference>
<dbReference type="SUPFAM" id="SSF55811">
    <property type="entry name" value="Nudix"/>
    <property type="match status" value="1"/>
</dbReference>
<dbReference type="PANTHER" id="PTHR10885:SF20">
    <property type="entry name" value="NUDIX HYDROLASE DOMAIN-CONTAINING PROTEIN"/>
    <property type="match status" value="1"/>
</dbReference>
<dbReference type="InterPro" id="IPR000086">
    <property type="entry name" value="NUDIX_hydrolase_dom"/>
</dbReference>
<evidence type="ECO:0000313" key="3">
    <source>
        <dbReference type="EMBL" id="CAE0507137.1"/>
    </source>
</evidence>
<feature type="region of interest" description="Disordered" evidence="1">
    <location>
        <begin position="106"/>
        <end position="139"/>
    </location>
</feature>
<dbReference type="AlphaFoldDB" id="A0A7S3R9W5"/>
<feature type="domain" description="Nudix hydrolase" evidence="2">
    <location>
        <begin position="44"/>
        <end position="227"/>
    </location>
</feature>
<name>A0A7S3R9W5_DUNTE</name>
<dbReference type="Pfam" id="PF00293">
    <property type="entry name" value="NUDIX"/>
    <property type="match status" value="1"/>
</dbReference>
<proteinExistence type="predicted"/>
<reference evidence="3" key="1">
    <citation type="submission" date="2021-01" db="EMBL/GenBank/DDBJ databases">
        <authorList>
            <person name="Corre E."/>
            <person name="Pelletier E."/>
            <person name="Niang G."/>
            <person name="Scheremetjew M."/>
            <person name="Finn R."/>
            <person name="Kale V."/>
            <person name="Holt S."/>
            <person name="Cochrane G."/>
            <person name="Meng A."/>
            <person name="Brown T."/>
            <person name="Cohen L."/>
        </authorList>
    </citation>
    <scope>NUCLEOTIDE SEQUENCE</scope>
    <source>
        <strain evidence="3">CCMP1320</strain>
    </source>
</reference>
<organism evidence="3">
    <name type="scientific">Dunaliella tertiolecta</name>
    <name type="common">Green alga</name>
    <dbReference type="NCBI Taxonomy" id="3047"/>
    <lineage>
        <taxon>Eukaryota</taxon>
        <taxon>Viridiplantae</taxon>
        <taxon>Chlorophyta</taxon>
        <taxon>core chlorophytes</taxon>
        <taxon>Chlorophyceae</taxon>
        <taxon>CS clade</taxon>
        <taxon>Chlamydomonadales</taxon>
        <taxon>Dunaliellaceae</taxon>
        <taxon>Dunaliella</taxon>
    </lineage>
</organism>
<accession>A0A7S3R9W5</accession>
<feature type="compositionally biased region" description="Polar residues" evidence="1">
    <location>
        <begin position="106"/>
        <end position="118"/>
    </location>
</feature>
<dbReference type="GO" id="GO:0005737">
    <property type="term" value="C:cytoplasm"/>
    <property type="evidence" value="ECO:0007669"/>
    <property type="project" value="TreeGrafter"/>
</dbReference>
<dbReference type="Gene3D" id="3.90.79.10">
    <property type="entry name" value="Nucleoside Triphosphate Pyrophosphohydrolase"/>
    <property type="match status" value="1"/>
</dbReference>
<dbReference type="EMBL" id="HBIP01036614">
    <property type="protein sequence ID" value="CAE0507137.1"/>
    <property type="molecule type" value="Transcribed_RNA"/>
</dbReference>